<comment type="caution">
    <text evidence="3">The sequence shown here is derived from an EMBL/GenBank/DDBJ whole genome shotgun (WGS) entry which is preliminary data.</text>
</comment>
<sequence>MRMKKIVFVVIGSLFFFLGFAQDTTHSATKSNKIDFKSRAGDHFMLQLSSDHWSGMPDSISSHQKGLSRGFNAYVMLNKPFKNSPKMSLGIGLGISTSNIYFKKMNVDLKAAPGLLPFTPLDSANHFKKYKLASTFLEVPLEFRFTSRPAEPNKSFKAAVGLKAGTLLNVHTKGKTLLSSAGTALNSYTEKESSKRFINGTHFMATARVGYGVFSLFGSYQLNRFLKDGAGPAIKLYQVGLTISGL</sequence>
<keyword evidence="4" id="KW-1185">Reference proteome</keyword>
<keyword evidence="1" id="KW-0732">Signal</keyword>
<name>A0A3M9NK83_9BACT</name>
<dbReference type="EMBL" id="RJJR01000004">
    <property type="protein sequence ID" value="RNI37875.1"/>
    <property type="molecule type" value="Genomic_DNA"/>
</dbReference>
<protein>
    <submittedName>
        <fullName evidence="3">PorT family protein</fullName>
    </submittedName>
</protein>
<dbReference type="InterPro" id="IPR025665">
    <property type="entry name" value="Beta-barrel_OMP_2"/>
</dbReference>
<feature type="signal peptide" evidence="1">
    <location>
        <begin position="1"/>
        <end position="21"/>
    </location>
</feature>
<dbReference type="Pfam" id="PF13568">
    <property type="entry name" value="OMP_b-brl_2"/>
    <property type="match status" value="1"/>
</dbReference>
<reference evidence="3 4" key="1">
    <citation type="submission" date="2018-11" db="EMBL/GenBank/DDBJ databases">
        <title>Draft genome sequence of Ferruginibacter sp. BO-59.</title>
        <authorList>
            <person name="Im W.T."/>
        </authorList>
    </citation>
    <scope>NUCLEOTIDE SEQUENCE [LARGE SCALE GENOMIC DNA]</scope>
    <source>
        <strain evidence="3 4">BO-59</strain>
    </source>
</reference>
<feature type="domain" description="Outer membrane protein beta-barrel" evidence="2">
    <location>
        <begin position="20"/>
        <end position="217"/>
    </location>
</feature>
<organism evidence="3 4">
    <name type="scientific">Hanamia caeni</name>
    <dbReference type="NCBI Taxonomy" id="2294116"/>
    <lineage>
        <taxon>Bacteria</taxon>
        <taxon>Pseudomonadati</taxon>
        <taxon>Bacteroidota</taxon>
        <taxon>Chitinophagia</taxon>
        <taxon>Chitinophagales</taxon>
        <taxon>Chitinophagaceae</taxon>
        <taxon>Hanamia</taxon>
    </lineage>
</organism>
<dbReference type="Proteomes" id="UP000267223">
    <property type="component" value="Unassembled WGS sequence"/>
</dbReference>
<evidence type="ECO:0000313" key="4">
    <source>
        <dbReference type="Proteomes" id="UP000267223"/>
    </source>
</evidence>
<dbReference type="AlphaFoldDB" id="A0A3M9NK83"/>
<proteinExistence type="predicted"/>
<evidence type="ECO:0000259" key="2">
    <source>
        <dbReference type="Pfam" id="PF13568"/>
    </source>
</evidence>
<feature type="chain" id="PRO_5018180093" evidence="1">
    <location>
        <begin position="22"/>
        <end position="246"/>
    </location>
</feature>
<evidence type="ECO:0000256" key="1">
    <source>
        <dbReference type="SAM" id="SignalP"/>
    </source>
</evidence>
<gene>
    <name evidence="3" type="ORF">EFY79_06430</name>
</gene>
<evidence type="ECO:0000313" key="3">
    <source>
        <dbReference type="EMBL" id="RNI37875.1"/>
    </source>
</evidence>
<accession>A0A3M9NK83</accession>